<reference evidence="3" key="1">
    <citation type="submission" date="2022-11" db="UniProtKB">
        <authorList>
            <consortium name="WormBaseParasite"/>
        </authorList>
    </citation>
    <scope>IDENTIFICATION</scope>
</reference>
<organism evidence="2 3">
    <name type="scientific">Romanomermis culicivorax</name>
    <name type="common">Nematode worm</name>
    <dbReference type="NCBI Taxonomy" id="13658"/>
    <lineage>
        <taxon>Eukaryota</taxon>
        <taxon>Metazoa</taxon>
        <taxon>Ecdysozoa</taxon>
        <taxon>Nematoda</taxon>
        <taxon>Enoplea</taxon>
        <taxon>Dorylaimia</taxon>
        <taxon>Mermithida</taxon>
        <taxon>Mermithoidea</taxon>
        <taxon>Mermithidae</taxon>
        <taxon>Romanomermis</taxon>
    </lineage>
</organism>
<keyword evidence="1" id="KW-0812">Transmembrane</keyword>
<evidence type="ECO:0000256" key="1">
    <source>
        <dbReference type="SAM" id="Phobius"/>
    </source>
</evidence>
<feature type="transmembrane region" description="Helical" evidence="1">
    <location>
        <begin position="15"/>
        <end position="33"/>
    </location>
</feature>
<keyword evidence="1" id="KW-1133">Transmembrane helix</keyword>
<evidence type="ECO:0000313" key="3">
    <source>
        <dbReference type="WBParaSite" id="nRc.2.0.1.t23532-RA"/>
    </source>
</evidence>
<name>A0A915JBJ8_ROMCU</name>
<keyword evidence="1" id="KW-0472">Membrane</keyword>
<dbReference type="WBParaSite" id="nRc.2.0.1.t23532-RA">
    <property type="protein sequence ID" value="nRc.2.0.1.t23532-RA"/>
    <property type="gene ID" value="nRc.2.0.1.g23532"/>
</dbReference>
<sequence>MDVAPTTMLIAGPNIPIAPALALPLALAIAIFVEQGRTQLTNGDRPCPHCRKIRVHRATACPNPTPTLPAAAVVSTPTQLSALPPPPKYVMLVKVNPAMMPKTTGDVSVIVSYRPREGILAPPAHFIAQGPPPGIPTDSALEVLGQLEFMNLLAALRILGPNIARQALEFIADGTIQATPVDKILLECEPSLPAVDTIHGAVEQASRNTRPTAVVAASPSTMMTGAQTLAAVQSPQNIFGETLRAVNDNVSVIETSRFLTATAQRSPKIGVLGKVHPCGGLVINFPGEEPISSDDDDEE</sequence>
<keyword evidence="2" id="KW-1185">Reference proteome</keyword>
<accession>A0A915JBJ8</accession>
<dbReference type="AlphaFoldDB" id="A0A915JBJ8"/>
<proteinExistence type="predicted"/>
<protein>
    <submittedName>
        <fullName evidence="3">Uncharacterized protein</fullName>
    </submittedName>
</protein>
<evidence type="ECO:0000313" key="2">
    <source>
        <dbReference type="Proteomes" id="UP000887565"/>
    </source>
</evidence>
<dbReference type="Proteomes" id="UP000887565">
    <property type="component" value="Unplaced"/>
</dbReference>